<dbReference type="GO" id="GO:0009002">
    <property type="term" value="F:serine-type D-Ala-D-Ala carboxypeptidase activity"/>
    <property type="evidence" value="ECO:0007669"/>
    <property type="project" value="InterPro"/>
</dbReference>
<dbReference type="AlphaFoldDB" id="A0A2H0RIB8"/>
<feature type="active site" description="Proton acceptor" evidence="7">
    <location>
        <position position="96"/>
    </location>
</feature>
<dbReference type="GO" id="GO:0006508">
    <property type="term" value="P:proteolysis"/>
    <property type="evidence" value="ECO:0007669"/>
    <property type="project" value="InterPro"/>
</dbReference>
<dbReference type="GO" id="GO:0009252">
    <property type="term" value="P:peptidoglycan biosynthetic process"/>
    <property type="evidence" value="ECO:0007669"/>
    <property type="project" value="UniProtKB-KW"/>
</dbReference>
<protein>
    <recommendedName>
        <fullName evidence="10">Peptidase S11 D-alanyl-D-alanine carboxypeptidase A N-terminal domain-containing protein</fullName>
    </recommendedName>
</protein>
<accession>A0A2H0RIB8</accession>
<evidence type="ECO:0000256" key="7">
    <source>
        <dbReference type="PIRSR" id="PIRSR618044-1"/>
    </source>
</evidence>
<evidence type="ECO:0000256" key="1">
    <source>
        <dbReference type="ARBA" id="ARBA00007164"/>
    </source>
</evidence>
<evidence type="ECO:0000256" key="8">
    <source>
        <dbReference type="PIRSR" id="PIRSR618044-2"/>
    </source>
</evidence>
<keyword evidence="2" id="KW-0732">Signal</keyword>
<comment type="caution">
    <text evidence="11">The sequence shown here is derived from an EMBL/GenBank/DDBJ whole genome shotgun (WGS) entry which is preliminary data.</text>
</comment>
<dbReference type="PRINTS" id="PR00725">
    <property type="entry name" value="DADACBPTASE1"/>
</dbReference>
<dbReference type="InterPro" id="IPR018044">
    <property type="entry name" value="Peptidase_S11"/>
</dbReference>
<organism evidence="11 12">
    <name type="scientific">Candidatus Vogelbacteria bacterium CG10_big_fil_rev_8_21_14_0_10_49_38</name>
    <dbReference type="NCBI Taxonomy" id="1975043"/>
    <lineage>
        <taxon>Bacteria</taxon>
        <taxon>Candidatus Vogeliibacteriota</taxon>
    </lineage>
</organism>
<sequence length="324" mass="35537">MMLQKRSGQLGLIVFSLVILTVFGLTGEAWGSKSALVYQVEPDEAASFKVSSYLSPAANRGLFLTADAYLVADLSGGGQVLRHNEEAIFPIASVTKLMTALVARDLLAEDEPIVVSQQAWDTYGDSAKLRLGQTLPLSVALYPLLLSSSNDLAEAIAERAGRDLFIAEMNKRASRLKMNQTFFVDPSGLSPENVSTAADLVKLAQYLYRREPEILAITRLDDYAYHDQTWRNLNDAAKMSGYFGGKNGYTDEANRTLLSIFSVPITDASETEPLLATEKQDRLLAVILLASDGQKKDTQNLIKYLDNYVYYLGAQNGFIPVGSE</sequence>
<keyword evidence="3" id="KW-0378">Hydrolase</keyword>
<gene>
    <name evidence="11" type="ORF">COV08_01200</name>
</gene>
<comment type="similarity">
    <text evidence="1 9">Belongs to the peptidase S11 family.</text>
</comment>
<dbReference type="Gene3D" id="3.40.710.10">
    <property type="entry name" value="DD-peptidase/beta-lactamase superfamily"/>
    <property type="match status" value="1"/>
</dbReference>
<dbReference type="EMBL" id="PCYK01000008">
    <property type="protein sequence ID" value="PIR46156.1"/>
    <property type="molecule type" value="Genomic_DNA"/>
</dbReference>
<dbReference type="Proteomes" id="UP000230431">
    <property type="component" value="Unassembled WGS sequence"/>
</dbReference>
<dbReference type="PANTHER" id="PTHR21581:SF6">
    <property type="entry name" value="TRAFFICKING PROTEIN PARTICLE COMPLEX SUBUNIT 12"/>
    <property type="match status" value="1"/>
</dbReference>
<evidence type="ECO:0000256" key="9">
    <source>
        <dbReference type="RuleBase" id="RU004016"/>
    </source>
</evidence>
<dbReference type="Pfam" id="PF00768">
    <property type="entry name" value="Peptidase_S11"/>
    <property type="match status" value="1"/>
</dbReference>
<name>A0A2H0RIB8_9BACT</name>
<feature type="active site" evidence="7">
    <location>
        <position position="148"/>
    </location>
</feature>
<evidence type="ECO:0000313" key="12">
    <source>
        <dbReference type="Proteomes" id="UP000230431"/>
    </source>
</evidence>
<evidence type="ECO:0000313" key="11">
    <source>
        <dbReference type="EMBL" id="PIR46156.1"/>
    </source>
</evidence>
<feature type="domain" description="Peptidase S11 D-alanyl-D-alanine carboxypeptidase A N-terminal" evidence="10">
    <location>
        <begin position="64"/>
        <end position="258"/>
    </location>
</feature>
<evidence type="ECO:0000256" key="4">
    <source>
        <dbReference type="ARBA" id="ARBA00022960"/>
    </source>
</evidence>
<evidence type="ECO:0000256" key="5">
    <source>
        <dbReference type="ARBA" id="ARBA00022984"/>
    </source>
</evidence>
<keyword evidence="6" id="KW-0961">Cell wall biogenesis/degradation</keyword>
<proteinExistence type="inferred from homology"/>
<keyword evidence="4" id="KW-0133">Cell shape</keyword>
<dbReference type="GO" id="GO:0008360">
    <property type="term" value="P:regulation of cell shape"/>
    <property type="evidence" value="ECO:0007669"/>
    <property type="project" value="UniProtKB-KW"/>
</dbReference>
<dbReference type="PANTHER" id="PTHR21581">
    <property type="entry name" value="D-ALANYL-D-ALANINE CARBOXYPEPTIDASE"/>
    <property type="match status" value="1"/>
</dbReference>
<feature type="active site" description="Acyl-ester intermediate" evidence="7">
    <location>
        <position position="93"/>
    </location>
</feature>
<feature type="binding site" evidence="8">
    <location>
        <position position="246"/>
    </location>
    <ligand>
        <name>substrate</name>
    </ligand>
</feature>
<keyword evidence="5" id="KW-0573">Peptidoglycan synthesis</keyword>
<dbReference type="InterPro" id="IPR001967">
    <property type="entry name" value="Peptidase_S11_N"/>
</dbReference>
<dbReference type="InterPro" id="IPR012338">
    <property type="entry name" value="Beta-lactam/transpept-like"/>
</dbReference>
<evidence type="ECO:0000256" key="3">
    <source>
        <dbReference type="ARBA" id="ARBA00022801"/>
    </source>
</evidence>
<reference evidence="11 12" key="1">
    <citation type="submission" date="2017-09" db="EMBL/GenBank/DDBJ databases">
        <title>Depth-based differentiation of microbial function through sediment-hosted aquifers and enrichment of novel symbionts in the deep terrestrial subsurface.</title>
        <authorList>
            <person name="Probst A.J."/>
            <person name="Ladd B."/>
            <person name="Jarett J.K."/>
            <person name="Geller-Mcgrath D.E."/>
            <person name="Sieber C.M."/>
            <person name="Emerson J.B."/>
            <person name="Anantharaman K."/>
            <person name="Thomas B.C."/>
            <person name="Malmstrom R."/>
            <person name="Stieglmeier M."/>
            <person name="Klingl A."/>
            <person name="Woyke T."/>
            <person name="Ryan C.M."/>
            <person name="Banfield J.F."/>
        </authorList>
    </citation>
    <scope>NUCLEOTIDE SEQUENCE [LARGE SCALE GENOMIC DNA]</scope>
    <source>
        <strain evidence="11">CG10_big_fil_rev_8_21_14_0_10_49_38</strain>
    </source>
</reference>
<dbReference type="GO" id="GO:0071555">
    <property type="term" value="P:cell wall organization"/>
    <property type="evidence" value="ECO:0007669"/>
    <property type="project" value="UniProtKB-KW"/>
</dbReference>
<evidence type="ECO:0000259" key="10">
    <source>
        <dbReference type="Pfam" id="PF00768"/>
    </source>
</evidence>
<evidence type="ECO:0000256" key="6">
    <source>
        <dbReference type="ARBA" id="ARBA00023316"/>
    </source>
</evidence>
<dbReference type="SUPFAM" id="SSF56601">
    <property type="entry name" value="beta-lactamase/transpeptidase-like"/>
    <property type="match status" value="1"/>
</dbReference>
<evidence type="ECO:0000256" key="2">
    <source>
        <dbReference type="ARBA" id="ARBA00022729"/>
    </source>
</evidence>